<evidence type="ECO:0000256" key="1">
    <source>
        <dbReference type="SAM" id="MobiDB-lite"/>
    </source>
</evidence>
<feature type="region of interest" description="Disordered" evidence="1">
    <location>
        <begin position="20"/>
        <end position="43"/>
    </location>
</feature>
<sequence>MASPVGMISTLPMSLEVSHFSPPACDSPSAPSTSSPSPSLVSPTTAQRMIALTTTATPSVTQNTSSTRRPKLSLQTASVPLTFGNSSTGFARTCATASPTVRNTFNNAYEVTRPLSAVDSPSPCRLSSKGIRHASPYSFNCNYYRSSEVAPYQQPLGVRSILRNSPLMRLSVTRHSVSISAGAASENRRVFFPARKQVSFRSHLEEEIRTVRFVARHSDLNADPEPESEAESECESGSDSNGSQSDSHSSSGEDERDVKERPYRKRRKSVPSERQIRAAALRDGLTANYSAVSEPTQSKRRRKWRWTLDECTASNTVDSENQPPSPLHPLQQSISPKSNTETSSCTFL</sequence>
<dbReference type="Proteomes" id="UP001201262">
    <property type="component" value="Unassembled WGS sequence"/>
</dbReference>
<accession>A0AAD4PYE7</accession>
<protein>
    <submittedName>
        <fullName evidence="2">Uncharacterized protein</fullName>
    </submittedName>
</protein>
<evidence type="ECO:0000313" key="3">
    <source>
        <dbReference type="Proteomes" id="UP001201262"/>
    </source>
</evidence>
<dbReference type="GeneID" id="70249339"/>
<dbReference type="AlphaFoldDB" id="A0AAD4PYE7"/>
<dbReference type="RefSeq" id="XP_046072365.1">
    <property type="nucleotide sequence ID" value="XM_046219052.1"/>
</dbReference>
<feature type="compositionally biased region" description="Basic and acidic residues" evidence="1">
    <location>
        <begin position="251"/>
        <end position="261"/>
    </location>
</feature>
<feature type="compositionally biased region" description="Acidic residues" evidence="1">
    <location>
        <begin position="222"/>
        <end position="236"/>
    </location>
</feature>
<feature type="region of interest" description="Disordered" evidence="1">
    <location>
        <begin position="54"/>
        <end position="73"/>
    </location>
</feature>
<gene>
    <name evidence="2" type="ORF">BGW36DRAFT_407635</name>
</gene>
<feature type="region of interest" description="Disordered" evidence="1">
    <location>
        <begin position="219"/>
        <end position="275"/>
    </location>
</feature>
<organism evidence="2 3">
    <name type="scientific">Talaromyces proteolyticus</name>
    <dbReference type="NCBI Taxonomy" id="1131652"/>
    <lineage>
        <taxon>Eukaryota</taxon>
        <taxon>Fungi</taxon>
        <taxon>Dikarya</taxon>
        <taxon>Ascomycota</taxon>
        <taxon>Pezizomycotina</taxon>
        <taxon>Eurotiomycetes</taxon>
        <taxon>Eurotiomycetidae</taxon>
        <taxon>Eurotiales</taxon>
        <taxon>Trichocomaceae</taxon>
        <taxon>Talaromyces</taxon>
        <taxon>Talaromyces sect. Bacilispori</taxon>
    </lineage>
</organism>
<feature type="compositionally biased region" description="Low complexity" evidence="1">
    <location>
        <begin position="21"/>
        <end position="43"/>
    </location>
</feature>
<name>A0AAD4PYE7_9EURO</name>
<keyword evidence="3" id="KW-1185">Reference proteome</keyword>
<feature type="region of interest" description="Disordered" evidence="1">
    <location>
        <begin position="315"/>
        <end position="348"/>
    </location>
</feature>
<proteinExistence type="predicted"/>
<feature type="compositionally biased region" description="Polar residues" evidence="1">
    <location>
        <begin position="337"/>
        <end position="348"/>
    </location>
</feature>
<comment type="caution">
    <text evidence="2">The sequence shown here is derived from an EMBL/GenBank/DDBJ whole genome shotgun (WGS) entry which is preliminary data.</text>
</comment>
<reference evidence="2" key="1">
    <citation type="submission" date="2021-12" db="EMBL/GenBank/DDBJ databases">
        <title>Convergent genome expansion in fungi linked to evolution of root-endophyte symbiosis.</title>
        <authorList>
            <consortium name="DOE Joint Genome Institute"/>
            <person name="Ke Y.-H."/>
            <person name="Bonito G."/>
            <person name="Liao H.-L."/>
            <person name="Looney B."/>
            <person name="Rojas-Flechas A."/>
            <person name="Nash J."/>
            <person name="Hameed K."/>
            <person name="Schadt C."/>
            <person name="Martin F."/>
            <person name="Crous P.W."/>
            <person name="Miettinen O."/>
            <person name="Magnuson J.K."/>
            <person name="Labbe J."/>
            <person name="Jacobson D."/>
            <person name="Doktycz M.J."/>
            <person name="Veneault-Fourrey C."/>
            <person name="Kuo A."/>
            <person name="Mondo S."/>
            <person name="Calhoun S."/>
            <person name="Riley R."/>
            <person name="Ohm R."/>
            <person name="LaButti K."/>
            <person name="Andreopoulos B."/>
            <person name="Pangilinan J."/>
            <person name="Nolan M."/>
            <person name="Tritt A."/>
            <person name="Clum A."/>
            <person name="Lipzen A."/>
            <person name="Daum C."/>
            <person name="Barry K."/>
            <person name="Grigoriev I.V."/>
            <person name="Vilgalys R."/>
        </authorList>
    </citation>
    <scope>NUCLEOTIDE SEQUENCE</scope>
    <source>
        <strain evidence="2">PMI_201</strain>
    </source>
</reference>
<feature type="compositionally biased region" description="Low complexity" evidence="1">
    <location>
        <begin position="237"/>
        <end position="250"/>
    </location>
</feature>
<evidence type="ECO:0000313" key="2">
    <source>
        <dbReference type="EMBL" id="KAH8697664.1"/>
    </source>
</evidence>
<dbReference type="EMBL" id="JAJTJA010000006">
    <property type="protein sequence ID" value="KAH8697664.1"/>
    <property type="molecule type" value="Genomic_DNA"/>
</dbReference>